<gene>
    <name evidence="1" type="primary">CDC8_1</name>
    <name evidence="1" type="ORF">LTR37_009190</name>
</gene>
<protein>
    <submittedName>
        <fullName evidence="1">Thymidylate kinase</fullName>
        <ecNumber evidence="1">2.7.4.9</ecNumber>
    </submittedName>
</protein>
<sequence>MKGTRGMLVVFEGLDRSGKSTQCEKLVQTLRNEGERVEHMRFPNRTTPVGQIINNYLTGEIQQEDHVIHLLFSANRWESAQAIENHIKSGTTVIIDRYSYSGCVYSAAKQNKTMDLAWCRHPEEGLPRPDLCLFLDLSSEEAAKRGGFGTERYEKQDLQARVRDLYAEMGQHPEEREDIVVINAGRSIEELQRDILKVVQVSSRQLDTHGRELRRMRPW</sequence>
<evidence type="ECO:0000313" key="2">
    <source>
        <dbReference type="Proteomes" id="UP001281147"/>
    </source>
</evidence>
<proteinExistence type="predicted"/>
<accession>A0ACC3N8D5</accession>
<dbReference type="Proteomes" id="UP001281147">
    <property type="component" value="Unassembled WGS sequence"/>
</dbReference>
<name>A0ACC3N8D5_9PEZI</name>
<organism evidence="1 2">
    <name type="scientific">Vermiconidia calcicola</name>
    <dbReference type="NCBI Taxonomy" id="1690605"/>
    <lineage>
        <taxon>Eukaryota</taxon>
        <taxon>Fungi</taxon>
        <taxon>Dikarya</taxon>
        <taxon>Ascomycota</taxon>
        <taxon>Pezizomycotina</taxon>
        <taxon>Dothideomycetes</taxon>
        <taxon>Dothideomycetidae</taxon>
        <taxon>Mycosphaerellales</taxon>
        <taxon>Extremaceae</taxon>
        <taxon>Vermiconidia</taxon>
    </lineage>
</organism>
<comment type="caution">
    <text evidence="1">The sequence shown here is derived from an EMBL/GenBank/DDBJ whole genome shotgun (WGS) entry which is preliminary data.</text>
</comment>
<keyword evidence="2" id="KW-1185">Reference proteome</keyword>
<evidence type="ECO:0000313" key="1">
    <source>
        <dbReference type="EMBL" id="KAK3712099.1"/>
    </source>
</evidence>
<keyword evidence="1" id="KW-0418">Kinase</keyword>
<dbReference type="EC" id="2.7.4.9" evidence="1"/>
<keyword evidence="1" id="KW-0808">Transferase</keyword>
<dbReference type="EMBL" id="JAUTXU010000071">
    <property type="protein sequence ID" value="KAK3712099.1"/>
    <property type="molecule type" value="Genomic_DNA"/>
</dbReference>
<reference evidence="1" key="1">
    <citation type="submission" date="2023-07" db="EMBL/GenBank/DDBJ databases">
        <title>Black Yeasts Isolated from many extreme environments.</title>
        <authorList>
            <person name="Coleine C."/>
            <person name="Stajich J.E."/>
            <person name="Selbmann L."/>
        </authorList>
    </citation>
    <scope>NUCLEOTIDE SEQUENCE</scope>
    <source>
        <strain evidence="1">CCFEE 5714</strain>
    </source>
</reference>